<accession>A0A1R2B2C0</accession>
<dbReference type="EMBL" id="MPUH01001043">
    <property type="protein sequence ID" value="OMJ70899.1"/>
    <property type="molecule type" value="Genomic_DNA"/>
</dbReference>
<evidence type="ECO:0000313" key="2">
    <source>
        <dbReference type="Proteomes" id="UP000187209"/>
    </source>
</evidence>
<dbReference type="AlphaFoldDB" id="A0A1R2B2C0"/>
<gene>
    <name evidence="1" type="ORF">SteCoe_31011</name>
</gene>
<name>A0A1R2B2C0_9CILI</name>
<keyword evidence="2" id="KW-1185">Reference proteome</keyword>
<reference evidence="1 2" key="1">
    <citation type="submission" date="2016-11" db="EMBL/GenBank/DDBJ databases">
        <title>The macronuclear genome of Stentor coeruleus: a giant cell with tiny introns.</title>
        <authorList>
            <person name="Slabodnick M."/>
            <person name="Ruby J.G."/>
            <person name="Reiff S.B."/>
            <person name="Swart E.C."/>
            <person name="Gosai S."/>
            <person name="Prabakaran S."/>
            <person name="Witkowska E."/>
            <person name="Larue G.E."/>
            <person name="Fisher S."/>
            <person name="Freeman R.M."/>
            <person name="Gunawardena J."/>
            <person name="Chu W."/>
            <person name="Stover N.A."/>
            <person name="Gregory B.D."/>
            <person name="Nowacki M."/>
            <person name="Derisi J."/>
            <person name="Roy S.W."/>
            <person name="Marshall W.F."/>
            <person name="Sood P."/>
        </authorList>
    </citation>
    <scope>NUCLEOTIDE SEQUENCE [LARGE SCALE GENOMIC DNA]</scope>
    <source>
        <strain evidence="1">WM001</strain>
    </source>
</reference>
<evidence type="ECO:0000313" key="1">
    <source>
        <dbReference type="EMBL" id="OMJ70899.1"/>
    </source>
</evidence>
<protein>
    <submittedName>
        <fullName evidence="1">Uncharacterized protein</fullName>
    </submittedName>
</protein>
<comment type="caution">
    <text evidence="1">The sequence shown here is derived from an EMBL/GenBank/DDBJ whole genome shotgun (WGS) entry which is preliminary data.</text>
</comment>
<dbReference type="Proteomes" id="UP000187209">
    <property type="component" value="Unassembled WGS sequence"/>
</dbReference>
<proteinExistence type="predicted"/>
<organism evidence="1 2">
    <name type="scientific">Stentor coeruleus</name>
    <dbReference type="NCBI Taxonomy" id="5963"/>
    <lineage>
        <taxon>Eukaryota</taxon>
        <taxon>Sar</taxon>
        <taxon>Alveolata</taxon>
        <taxon>Ciliophora</taxon>
        <taxon>Postciliodesmatophora</taxon>
        <taxon>Heterotrichea</taxon>
        <taxon>Heterotrichida</taxon>
        <taxon>Stentoridae</taxon>
        <taxon>Stentor</taxon>
    </lineage>
</organism>
<sequence>MMNGDMMKDNEVLDSLREKYLGLALLWISDVFDDSLKNRLNNYYYKFRKQAFCVVVQFRTENICSIREMKRYKRSWVMIDEPNRNYLKVLDCPAGKVRFMFKNRIFNTIDMITNRIRKINNDEAVNELRRKHHFIIEAMGNPDSLTIGYLYLCKNYTKHNHICSFASVENIKDMYMLCLKISKCSCNFPNKYHALISIKNKKYLNSLYKKQPGNTFIKKNDKQTTFININTDNYKKLLEDMNKIIIVFGEKNCRKNHFLSSISKHFGDKEFPLHNCPKKTDYLYYIKQNVSKIALIKIYYNYQNGSSQKFEDCITKFRKFCDLCSDNVTIVFIQKSISCHERLNNAIQILSKKYEIVRFNVGEEDFENYKFDNSFTVTQNFRVNKYLSYYEDIDENIRKTFGFLEDNRKNNEEIVKMLLDTILPLGDKGINIENYSK</sequence>